<gene>
    <name evidence="1" type="ORF">NPIL_335291</name>
</gene>
<dbReference type="EMBL" id="BMAW01056440">
    <property type="protein sequence ID" value="GFT05877.1"/>
    <property type="molecule type" value="Genomic_DNA"/>
</dbReference>
<evidence type="ECO:0000313" key="1">
    <source>
        <dbReference type="EMBL" id="GFT05877.1"/>
    </source>
</evidence>
<dbReference type="AlphaFoldDB" id="A0A8X6NBZ4"/>
<keyword evidence="2" id="KW-1185">Reference proteome</keyword>
<proteinExistence type="predicted"/>
<sequence>MEETRKNEADTDVDVPSMMLKYGIREKLKITVSSVGDLLYAVDKYQLKGRTQCSDYLKSTISIETLGILSLEIYLTPT</sequence>
<name>A0A8X6NBZ4_NEPPI</name>
<dbReference type="OrthoDB" id="6437200at2759"/>
<accession>A0A8X6NBZ4</accession>
<organism evidence="1 2">
    <name type="scientific">Nephila pilipes</name>
    <name type="common">Giant wood spider</name>
    <name type="synonym">Nephila maculata</name>
    <dbReference type="NCBI Taxonomy" id="299642"/>
    <lineage>
        <taxon>Eukaryota</taxon>
        <taxon>Metazoa</taxon>
        <taxon>Ecdysozoa</taxon>
        <taxon>Arthropoda</taxon>
        <taxon>Chelicerata</taxon>
        <taxon>Arachnida</taxon>
        <taxon>Araneae</taxon>
        <taxon>Araneomorphae</taxon>
        <taxon>Entelegynae</taxon>
        <taxon>Araneoidea</taxon>
        <taxon>Nephilidae</taxon>
        <taxon>Nephila</taxon>
    </lineage>
</organism>
<protein>
    <submittedName>
        <fullName evidence="1">Uncharacterized protein</fullName>
    </submittedName>
</protein>
<reference evidence="1" key="1">
    <citation type="submission" date="2020-08" db="EMBL/GenBank/DDBJ databases">
        <title>Multicomponent nature underlies the extraordinary mechanical properties of spider dragline silk.</title>
        <authorList>
            <person name="Kono N."/>
            <person name="Nakamura H."/>
            <person name="Mori M."/>
            <person name="Yoshida Y."/>
            <person name="Ohtoshi R."/>
            <person name="Malay A.D."/>
            <person name="Moran D.A.P."/>
            <person name="Tomita M."/>
            <person name="Numata K."/>
            <person name="Arakawa K."/>
        </authorList>
    </citation>
    <scope>NUCLEOTIDE SEQUENCE</scope>
</reference>
<dbReference type="Proteomes" id="UP000887013">
    <property type="component" value="Unassembled WGS sequence"/>
</dbReference>
<comment type="caution">
    <text evidence="1">The sequence shown here is derived from an EMBL/GenBank/DDBJ whole genome shotgun (WGS) entry which is preliminary data.</text>
</comment>
<evidence type="ECO:0000313" key="2">
    <source>
        <dbReference type="Proteomes" id="UP000887013"/>
    </source>
</evidence>